<organism evidence="2 3">
    <name type="scientific">Melittangium boletus DSM 14713</name>
    <dbReference type="NCBI Taxonomy" id="1294270"/>
    <lineage>
        <taxon>Bacteria</taxon>
        <taxon>Pseudomonadati</taxon>
        <taxon>Myxococcota</taxon>
        <taxon>Myxococcia</taxon>
        <taxon>Myxococcales</taxon>
        <taxon>Cystobacterineae</taxon>
        <taxon>Archangiaceae</taxon>
        <taxon>Melittangium</taxon>
    </lineage>
</organism>
<dbReference type="EMBL" id="CP022163">
    <property type="protein sequence ID" value="ATB30238.1"/>
    <property type="molecule type" value="Genomic_DNA"/>
</dbReference>
<dbReference type="KEGG" id="mbd:MEBOL_003698"/>
<feature type="compositionally biased region" description="Basic and acidic residues" evidence="1">
    <location>
        <begin position="8"/>
        <end position="36"/>
    </location>
</feature>
<protein>
    <submittedName>
        <fullName evidence="2">SRp25 nuclear protein, isoform 3</fullName>
    </submittedName>
</protein>
<feature type="region of interest" description="Disordered" evidence="1">
    <location>
        <begin position="1"/>
        <end position="61"/>
    </location>
</feature>
<evidence type="ECO:0000313" key="2">
    <source>
        <dbReference type="EMBL" id="ATB30238.1"/>
    </source>
</evidence>
<dbReference type="OrthoDB" id="5524428at2"/>
<proteinExistence type="predicted"/>
<keyword evidence="3" id="KW-1185">Reference proteome</keyword>
<sequence length="61" mass="7217">MQGRSTKRQKEMARQQKQRDKEARKEERQRDKEARPTRQPGEEDPDIAHIVPGPQPLPEGW</sequence>
<dbReference type="AlphaFoldDB" id="A0A250IG57"/>
<gene>
    <name evidence="2" type="ORF">MEBOL_003698</name>
</gene>
<name>A0A250IG57_9BACT</name>
<reference evidence="2 3" key="1">
    <citation type="submission" date="2017-06" db="EMBL/GenBank/DDBJ databases">
        <authorList>
            <person name="Kim H.J."/>
            <person name="Triplett B.A."/>
        </authorList>
    </citation>
    <scope>NUCLEOTIDE SEQUENCE [LARGE SCALE GENOMIC DNA]</scope>
    <source>
        <strain evidence="2 3">DSM 14713</strain>
    </source>
</reference>
<accession>A0A250IG57</accession>
<evidence type="ECO:0000313" key="3">
    <source>
        <dbReference type="Proteomes" id="UP000217289"/>
    </source>
</evidence>
<dbReference type="Proteomes" id="UP000217289">
    <property type="component" value="Chromosome"/>
</dbReference>
<dbReference type="RefSeq" id="WP_095978709.1">
    <property type="nucleotide sequence ID" value="NZ_CP022163.1"/>
</dbReference>
<evidence type="ECO:0000256" key="1">
    <source>
        <dbReference type="SAM" id="MobiDB-lite"/>
    </source>
</evidence>